<accession>A0A4Y2CUR0</accession>
<gene>
    <name evidence="1" type="ORF">AVEN_32767_1</name>
</gene>
<sequence length="91" mass="10232">MRRTTFKLAAPYLKFHATAAEGCLTIDIRFNAHQASIYSGSKMVLELAPEAVALALAQKGGKHLSRQQSLWKENETQKYVMDFPITSFQKT</sequence>
<dbReference type="EMBL" id="BGPR01000253">
    <property type="protein sequence ID" value="GBM08221.1"/>
    <property type="molecule type" value="Genomic_DNA"/>
</dbReference>
<dbReference type="Proteomes" id="UP000499080">
    <property type="component" value="Unassembled WGS sequence"/>
</dbReference>
<organism evidence="1 2">
    <name type="scientific">Araneus ventricosus</name>
    <name type="common">Orbweaver spider</name>
    <name type="synonym">Epeira ventricosa</name>
    <dbReference type="NCBI Taxonomy" id="182803"/>
    <lineage>
        <taxon>Eukaryota</taxon>
        <taxon>Metazoa</taxon>
        <taxon>Ecdysozoa</taxon>
        <taxon>Arthropoda</taxon>
        <taxon>Chelicerata</taxon>
        <taxon>Arachnida</taxon>
        <taxon>Araneae</taxon>
        <taxon>Araneomorphae</taxon>
        <taxon>Entelegynae</taxon>
        <taxon>Araneoidea</taxon>
        <taxon>Araneidae</taxon>
        <taxon>Araneus</taxon>
    </lineage>
</organism>
<evidence type="ECO:0000313" key="1">
    <source>
        <dbReference type="EMBL" id="GBM08221.1"/>
    </source>
</evidence>
<evidence type="ECO:0000313" key="2">
    <source>
        <dbReference type="Proteomes" id="UP000499080"/>
    </source>
</evidence>
<name>A0A4Y2CUR0_ARAVE</name>
<protein>
    <submittedName>
        <fullName evidence="1">Uncharacterized protein</fullName>
    </submittedName>
</protein>
<comment type="caution">
    <text evidence="1">The sequence shown here is derived from an EMBL/GenBank/DDBJ whole genome shotgun (WGS) entry which is preliminary data.</text>
</comment>
<reference evidence="1 2" key="1">
    <citation type="journal article" date="2019" name="Sci. Rep.">
        <title>Orb-weaving spider Araneus ventricosus genome elucidates the spidroin gene catalogue.</title>
        <authorList>
            <person name="Kono N."/>
            <person name="Nakamura H."/>
            <person name="Ohtoshi R."/>
            <person name="Moran D.A.P."/>
            <person name="Shinohara A."/>
            <person name="Yoshida Y."/>
            <person name="Fujiwara M."/>
            <person name="Mori M."/>
            <person name="Tomita M."/>
            <person name="Arakawa K."/>
        </authorList>
    </citation>
    <scope>NUCLEOTIDE SEQUENCE [LARGE SCALE GENOMIC DNA]</scope>
</reference>
<dbReference type="AlphaFoldDB" id="A0A4Y2CUR0"/>
<keyword evidence="2" id="KW-1185">Reference proteome</keyword>
<proteinExistence type="predicted"/>